<feature type="region of interest" description="Disordered" evidence="1">
    <location>
        <begin position="306"/>
        <end position="342"/>
    </location>
</feature>
<feature type="region of interest" description="Disordered" evidence="1">
    <location>
        <begin position="182"/>
        <end position="214"/>
    </location>
</feature>
<evidence type="ECO:0000313" key="3">
    <source>
        <dbReference type="Proteomes" id="UP001465976"/>
    </source>
</evidence>
<sequence>MSALDDCISRLNASTKSIASITSAITQVSPGPFTRALLFTELGDLIRDIDPSELGLFSVSNSSPEDVRAPSTPEISRVDFHGATPLRKPTLRKEEQHKSKEVLPEVFARAALNQYVRPMPRAHSQVSAILEQLEAVRERIYALSETLKQTEAAEAPSLTSSVEEEERRIEILRLKRADYEKRKEALSAQKHSRNPIQETPKPPTRRHRLSSPFKRSTVDLDEETFWTTSPSHTRTPRFTENLLDEEAEFGDQSILSLASPAPRLISSIVPVAFGRSVEEEIPRTPSPVVNSSLLDHVSTSLTEAAFQSNDLESPGPQAPDEAMMKPSEEAEVTPTQTPGTKKAKIRINVEVERTVAKIWASGALGDIALPEGHTALEAKATIARLQSLSSMTPSPSSPTTSVSSASGGAPIQPSPQQILTAHLLLALLSTPQLSLPLNKVKELLSAKANTSGSAALVSSHMKPYFTCLSKRLLKVDRASGEQVVKFNL</sequence>
<dbReference type="EMBL" id="JBAHYK010000033">
    <property type="protein sequence ID" value="KAL0580338.1"/>
    <property type="molecule type" value="Genomic_DNA"/>
</dbReference>
<evidence type="ECO:0000313" key="2">
    <source>
        <dbReference type="EMBL" id="KAL0580338.1"/>
    </source>
</evidence>
<keyword evidence="3" id="KW-1185">Reference proteome</keyword>
<name>A0ABR3FXR4_9AGAR</name>
<protein>
    <submittedName>
        <fullName evidence="2">Uncharacterized protein</fullName>
    </submittedName>
</protein>
<gene>
    <name evidence="2" type="ORF">V5O48_001675</name>
</gene>
<reference evidence="2 3" key="1">
    <citation type="submission" date="2024-02" db="EMBL/GenBank/DDBJ databases">
        <title>A draft genome for the cacao thread blight pathogen Marasmius crinis-equi.</title>
        <authorList>
            <person name="Cohen S.P."/>
            <person name="Baruah I.K."/>
            <person name="Amoako-Attah I."/>
            <person name="Bukari Y."/>
            <person name="Meinhardt L.W."/>
            <person name="Bailey B.A."/>
        </authorList>
    </citation>
    <scope>NUCLEOTIDE SEQUENCE [LARGE SCALE GENOMIC DNA]</scope>
    <source>
        <strain evidence="2 3">GH-76</strain>
    </source>
</reference>
<dbReference type="Proteomes" id="UP001465976">
    <property type="component" value="Unassembled WGS sequence"/>
</dbReference>
<accession>A0ABR3FXR4</accession>
<feature type="region of interest" description="Disordered" evidence="1">
    <location>
        <begin position="388"/>
        <end position="411"/>
    </location>
</feature>
<proteinExistence type="predicted"/>
<comment type="caution">
    <text evidence="2">The sequence shown here is derived from an EMBL/GenBank/DDBJ whole genome shotgun (WGS) entry which is preliminary data.</text>
</comment>
<organism evidence="2 3">
    <name type="scientific">Marasmius crinis-equi</name>
    <dbReference type="NCBI Taxonomy" id="585013"/>
    <lineage>
        <taxon>Eukaryota</taxon>
        <taxon>Fungi</taxon>
        <taxon>Dikarya</taxon>
        <taxon>Basidiomycota</taxon>
        <taxon>Agaricomycotina</taxon>
        <taxon>Agaricomycetes</taxon>
        <taxon>Agaricomycetidae</taxon>
        <taxon>Agaricales</taxon>
        <taxon>Marasmiineae</taxon>
        <taxon>Marasmiaceae</taxon>
        <taxon>Marasmius</taxon>
    </lineage>
</organism>
<feature type="compositionally biased region" description="Low complexity" evidence="1">
    <location>
        <begin position="388"/>
        <end position="406"/>
    </location>
</feature>
<evidence type="ECO:0000256" key="1">
    <source>
        <dbReference type="SAM" id="MobiDB-lite"/>
    </source>
</evidence>